<feature type="region of interest" description="Disordered" evidence="1">
    <location>
        <begin position="105"/>
        <end position="124"/>
    </location>
</feature>
<organism evidence="2 3">
    <name type="scientific">Eumeta variegata</name>
    <name type="common">Bagworm moth</name>
    <name type="synonym">Eumeta japonica</name>
    <dbReference type="NCBI Taxonomy" id="151549"/>
    <lineage>
        <taxon>Eukaryota</taxon>
        <taxon>Metazoa</taxon>
        <taxon>Ecdysozoa</taxon>
        <taxon>Arthropoda</taxon>
        <taxon>Hexapoda</taxon>
        <taxon>Insecta</taxon>
        <taxon>Pterygota</taxon>
        <taxon>Neoptera</taxon>
        <taxon>Endopterygota</taxon>
        <taxon>Lepidoptera</taxon>
        <taxon>Glossata</taxon>
        <taxon>Ditrysia</taxon>
        <taxon>Tineoidea</taxon>
        <taxon>Psychidae</taxon>
        <taxon>Oiketicinae</taxon>
        <taxon>Eumeta</taxon>
    </lineage>
</organism>
<evidence type="ECO:0000313" key="2">
    <source>
        <dbReference type="EMBL" id="GBP50202.1"/>
    </source>
</evidence>
<protein>
    <submittedName>
        <fullName evidence="2">Uncharacterized protein</fullName>
    </submittedName>
</protein>
<proteinExistence type="predicted"/>
<reference evidence="2 3" key="1">
    <citation type="journal article" date="2019" name="Commun. Biol.">
        <title>The bagworm genome reveals a unique fibroin gene that provides high tensile strength.</title>
        <authorList>
            <person name="Kono N."/>
            <person name="Nakamura H."/>
            <person name="Ohtoshi R."/>
            <person name="Tomita M."/>
            <person name="Numata K."/>
            <person name="Arakawa K."/>
        </authorList>
    </citation>
    <scope>NUCLEOTIDE SEQUENCE [LARGE SCALE GENOMIC DNA]</scope>
</reference>
<dbReference type="AlphaFoldDB" id="A0A4C1WI52"/>
<dbReference type="EMBL" id="BGZK01000560">
    <property type="protein sequence ID" value="GBP50202.1"/>
    <property type="molecule type" value="Genomic_DNA"/>
</dbReference>
<comment type="caution">
    <text evidence="2">The sequence shown here is derived from an EMBL/GenBank/DDBJ whole genome shotgun (WGS) entry which is preliminary data.</text>
</comment>
<keyword evidence="3" id="KW-1185">Reference proteome</keyword>
<dbReference type="Proteomes" id="UP000299102">
    <property type="component" value="Unassembled WGS sequence"/>
</dbReference>
<evidence type="ECO:0000256" key="1">
    <source>
        <dbReference type="SAM" id="MobiDB-lite"/>
    </source>
</evidence>
<sequence>MENSWSYIVRIDIDGIRQDSEKQPSFRSRSINLDPHAGQCGSGAVDDRRHLYGDDVCDLRLNVFLSINSSVMQDYHLRNDSKLSGRPYLLLTTKQECVGIELISSRSGDESSARGPLSVDNSHP</sequence>
<evidence type="ECO:0000313" key="3">
    <source>
        <dbReference type="Proteomes" id="UP000299102"/>
    </source>
</evidence>
<accession>A0A4C1WI52</accession>
<gene>
    <name evidence="2" type="ORF">EVAR_97204_1</name>
</gene>
<name>A0A4C1WI52_EUMVA</name>
<feature type="region of interest" description="Disordered" evidence="1">
    <location>
        <begin position="20"/>
        <end position="39"/>
    </location>
</feature>